<proteinExistence type="predicted"/>
<comment type="caution">
    <text evidence="1">The sequence shown here is derived from an EMBL/GenBank/DDBJ whole genome shotgun (WGS) entry which is preliminary data.</text>
</comment>
<accession>A0A4R2HBP1</accession>
<sequence>MGTAEQLASFLKFASGNRRFRQSHLSLYSAILMYHDRALCQNPFRVSRRELMKHSAIRSYATYHKCMGKLVANGLIEYEPSYHPNHRTIRTLPAVLPCWTITVNLEGLAYCRKVLFPKRKGASGSWAEPNFRLPQATSWGFPEPSRGSRPQLKWHRSRNWNPLKGAI</sequence>
<organism evidence="1 2">
    <name type="scientific">Pedobacter psychrotolerans</name>
    <dbReference type="NCBI Taxonomy" id="1843235"/>
    <lineage>
        <taxon>Bacteria</taxon>
        <taxon>Pseudomonadati</taxon>
        <taxon>Bacteroidota</taxon>
        <taxon>Sphingobacteriia</taxon>
        <taxon>Sphingobacteriales</taxon>
        <taxon>Sphingobacteriaceae</taxon>
        <taxon>Pedobacter</taxon>
    </lineage>
</organism>
<name>A0A4R2HBP1_9SPHI</name>
<evidence type="ECO:0000313" key="2">
    <source>
        <dbReference type="Proteomes" id="UP000295684"/>
    </source>
</evidence>
<dbReference type="AlphaFoldDB" id="A0A4R2HBP1"/>
<gene>
    <name evidence="1" type="ORF">EV200_106322</name>
</gene>
<reference evidence="1 2" key="1">
    <citation type="submission" date="2019-03" db="EMBL/GenBank/DDBJ databases">
        <title>Genomic Encyclopedia of Type Strains, Phase IV (KMG-IV): sequencing the most valuable type-strain genomes for metagenomic binning, comparative biology and taxonomic classification.</title>
        <authorList>
            <person name="Goeker M."/>
        </authorList>
    </citation>
    <scope>NUCLEOTIDE SEQUENCE [LARGE SCALE GENOMIC DNA]</scope>
    <source>
        <strain evidence="1 2">DSM 103236</strain>
    </source>
</reference>
<evidence type="ECO:0000313" key="1">
    <source>
        <dbReference type="EMBL" id="TCO22677.1"/>
    </source>
</evidence>
<dbReference type="Proteomes" id="UP000295684">
    <property type="component" value="Unassembled WGS sequence"/>
</dbReference>
<dbReference type="EMBL" id="SLWO01000006">
    <property type="protein sequence ID" value="TCO22677.1"/>
    <property type="molecule type" value="Genomic_DNA"/>
</dbReference>
<protein>
    <submittedName>
        <fullName evidence="1">Uncharacterized protein</fullName>
    </submittedName>
</protein>